<evidence type="ECO:0000256" key="5">
    <source>
        <dbReference type="ARBA" id="ARBA00022750"/>
    </source>
</evidence>
<dbReference type="PANTHER" id="PTHR33695:SF1">
    <property type="entry name" value="LIPOPROTEIN SIGNAL PEPTIDASE"/>
    <property type="match status" value="1"/>
</dbReference>
<dbReference type="EMBL" id="QWGB01000009">
    <property type="protein sequence ID" value="RIJ21341.1"/>
    <property type="molecule type" value="Genomic_DNA"/>
</dbReference>
<keyword evidence="6 9" id="KW-0378">Hydrolase</keyword>
<comment type="similarity">
    <text evidence="1 9 11">Belongs to the peptidase A8 family.</text>
</comment>
<dbReference type="GO" id="GO:0004190">
    <property type="term" value="F:aspartic-type endopeptidase activity"/>
    <property type="evidence" value="ECO:0007669"/>
    <property type="project" value="UniProtKB-UniRule"/>
</dbReference>
<comment type="caution">
    <text evidence="12">The sequence shown here is derived from an EMBL/GenBank/DDBJ whole genome shotgun (WGS) entry which is preliminary data.</text>
</comment>
<comment type="function">
    <text evidence="9 10">This protein specifically catalyzes the removal of signal peptides from prolipoproteins.</text>
</comment>
<dbReference type="InterPro" id="IPR001872">
    <property type="entry name" value="Peptidase_A8"/>
</dbReference>
<evidence type="ECO:0000313" key="12">
    <source>
        <dbReference type="EMBL" id="RIJ21341.1"/>
    </source>
</evidence>
<name>A0A399QS80_9PROT</name>
<evidence type="ECO:0000256" key="11">
    <source>
        <dbReference type="RuleBase" id="RU004181"/>
    </source>
</evidence>
<evidence type="ECO:0000256" key="3">
    <source>
        <dbReference type="ARBA" id="ARBA00022670"/>
    </source>
</evidence>
<dbReference type="HAMAP" id="MF_00161">
    <property type="entry name" value="LspA"/>
    <property type="match status" value="1"/>
</dbReference>
<keyword evidence="2 9" id="KW-1003">Cell membrane</keyword>
<dbReference type="PANTHER" id="PTHR33695">
    <property type="entry name" value="LIPOPROTEIN SIGNAL PEPTIDASE"/>
    <property type="match status" value="1"/>
</dbReference>
<keyword evidence="3 9" id="KW-0645">Protease</keyword>
<feature type="active site" evidence="9">
    <location>
        <position position="129"/>
    </location>
</feature>
<sequence length="185" mass="20334">MNAAGHVWRWAALIALVIIADQLTKWAVLETPAFNALACLDPSIRCGRIELSSVFDLTMLWNRGISFGTFQSSGIMRWILVLVTTGIAIGFAYWLMRAERWFTALSLSLVIGGAVGNLIDRVRFGAVVDFLDFSGPWFGTYIGGVAVGFPWVFNIADAAITVGALLLFLDQFLMSRSKPDERNPA</sequence>
<feature type="transmembrane region" description="Helical" evidence="9">
    <location>
        <begin position="75"/>
        <end position="94"/>
    </location>
</feature>
<organism evidence="12 13">
    <name type="scientific">Henriciella barbarensis</name>
    <dbReference type="NCBI Taxonomy" id="86342"/>
    <lineage>
        <taxon>Bacteria</taxon>
        <taxon>Pseudomonadati</taxon>
        <taxon>Pseudomonadota</taxon>
        <taxon>Alphaproteobacteria</taxon>
        <taxon>Hyphomonadales</taxon>
        <taxon>Hyphomonadaceae</taxon>
        <taxon>Henriciella</taxon>
    </lineage>
</organism>
<keyword evidence="5 9" id="KW-0064">Aspartyl protease</keyword>
<evidence type="ECO:0000256" key="4">
    <source>
        <dbReference type="ARBA" id="ARBA00022692"/>
    </source>
</evidence>
<gene>
    <name evidence="9 12" type="primary">lspA</name>
    <name evidence="12" type="ORF">D1224_13565</name>
</gene>
<dbReference type="GO" id="GO:0006508">
    <property type="term" value="P:proteolysis"/>
    <property type="evidence" value="ECO:0007669"/>
    <property type="project" value="UniProtKB-KW"/>
</dbReference>
<dbReference type="GO" id="GO:0005886">
    <property type="term" value="C:plasma membrane"/>
    <property type="evidence" value="ECO:0007669"/>
    <property type="project" value="UniProtKB-SubCell"/>
</dbReference>
<keyword evidence="7 9" id="KW-1133">Transmembrane helix</keyword>
<comment type="subcellular location">
    <subcellularLocation>
        <location evidence="9">Cell membrane</location>
        <topology evidence="9">Multi-pass membrane protein</topology>
    </subcellularLocation>
</comment>
<evidence type="ECO:0000256" key="2">
    <source>
        <dbReference type="ARBA" id="ARBA00022475"/>
    </source>
</evidence>
<feature type="transmembrane region" description="Helical" evidence="9">
    <location>
        <begin position="101"/>
        <end position="119"/>
    </location>
</feature>
<feature type="transmembrane region" description="Helical" evidence="9">
    <location>
        <begin position="7"/>
        <end position="28"/>
    </location>
</feature>
<dbReference type="Pfam" id="PF01252">
    <property type="entry name" value="Peptidase_A8"/>
    <property type="match status" value="1"/>
</dbReference>
<evidence type="ECO:0000256" key="9">
    <source>
        <dbReference type="HAMAP-Rule" id="MF_00161"/>
    </source>
</evidence>
<dbReference type="OrthoDB" id="9810259at2"/>
<keyword evidence="4 9" id="KW-0812">Transmembrane</keyword>
<protein>
    <recommendedName>
        <fullName evidence="9">Lipoprotein signal peptidase</fullName>
        <ecNumber evidence="9">3.4.23.36</ecNumber>
    </recommendedName>
    <alternativeName>
        <fullName evidence="9">Prolipoprotein signal peptidase</fullName>
    </alternativeName>
    <alternativeName>
        <fullName evidence="9">Signal peptidase II</fullName>
        <shortName evidence="9">SPase II</shortName>
    </alternativeName>
</protein>
<dbReference type="NCBIfam" id="TIGR00077">
    <property type="entry name" value="lspA"/>
    <property type="match status" value="1"/>
</dbReference>
<evidence type="ECO:0000256" key="1">
    <source>
        <dbReference type="ARBA" id="ARBA00006139"/>
    </source>
</evidence>
<feature type="transmembrane region" description="Helical" evidence="9">
    <location>
        <begin position="139"/>
        <end position="169"/>
    </location>
</feature>
<keyword evidence="13" id="KW-1185">Reference proteome</keyword>
<comment type="pathway">
    <text evidence="9">Protein modification; lipoprotein biosynthesis (signal peptide cleavage).</text>
</comment>
<feature type="active site" evidence="9">
    <location>
        <position position="157"/>
    </location>
</feature>
<dbReference type="RefSeq" id="WP_119380493.1">
    <property type="nucleotide sequence ID" value="NZ_QWGB01000009.1"/>
</dbReference>
<dbReference type="PROSITE" id="PS00855">
    <property type="entry name" value="SPASE_II"/>
    <property type="match status" value="1"/>
</dbReference>
<dbReference type="EC" id="3.4.23.36" evidence="9"/>
<dbReference type="Proteomes" id="UP000265431">
    <property type="component" value="Unassembled WGS sequence"/>
</dbReference>
<evidence type="ECO:0000256" key="6">
    <source>
        <dbReference type="ARBA" id="ARBA00022801"/>
    </source>
</evidence>
<dbReference type="PRINTS" id="PR00781">
    <property type="entry name" value="LIPOSIGPTASE"/>
</dbReference>
<evidence type="ECO:0000256" key="10">
    <source>
        <dbReference type="RuleBase" id="RU000594"/>
    </source>
</evidence>
<reference evidence="12 13" key="1">
    <citation type="submission" date="2018-08" db="EMBL/GenBank/DDBJ databases">
        <title>Henriciella mobilis sp. nov., isolated from seawater.</title>
        <authorList>
            <person name="Cheng H."/>
            <person name="Wu Y.-H."/>
            <person name="Xu X.-W."/>
            <person name="Guo L.-L."/>
        </authorList>
    </citation>
    <scope>NUCLEOTIDE SEQUENCE [LARGE SCALE GENOMIC DNA]</scope>
    <source>
        <strain evidence="12 13">CCUG66934</strain>
    </source>
</reference>
<accession>A0A399QS80</accession>
<dbReference type="UniPathway" id="UPA00665"/>
<dbReference type="AlphaFoldDB" id="A0A399QS80"/>
<evidence type="ECO:0000256" key="8">
    <source>
        <dbReference type="ARBA" id="ARBA00023136"/>
    </source>
</evidence>
<keyword evidence="8 9" id="KW-0472">Membrane</keyword>
<evidence type="ECO:0000256" key="7">
    <source>
        <dbReference type="ARBA" id="ARBA00022989"/>
    </source>
</evidence>
<proteinExistence type="inferred from homology"/>
<comment type="catalytic activity">
    <reaction evidence="9 10">
        <text>Release of signal peptides from bacterial membrane prolipoproteins. Hydrolyzes -Xaa-Yaa-Zaa-|-(S,diacylglyceryl)Cys-, in which Xaa is hydrophobic (preferably Leu), and Yaa (Ala or Ser) and Zaa (Gly or Ala) have small, neutral side chains.</text>
        <dbReference type="EC" id="3.4.23.36"/>
    </reaction>
</comment>
<evidence type="ECO:0000313" key="13">
    <source>
        <dbReference type="Proteomes" id="UP000265431"/>
    </source>
</evidence>